<evidence type="ECO:0000313" key="15">
    <source>
        <dbReference type="Proteomes" id="UP001241747"/>
    </source>
</evidence>
<evidence type="ECO:0000256" key="8">
    <source>
        <dbReference type="ARBA" id="ARBA00029447"/>
    </source>
</evidence>
<sequence>MVNERKSEVYHIVEAAVSQLKGLEQAVRDGTITAADARKRAADLIHATRFDGTNYLFVYAEGVIALHGTRRDLEGSDALERKDAYGTFYARQMIENGNSGGGYTTYYFPKAGTDPTPRQKIAYAMAFSPWDWVVSAGVYVDDIDATFYAQLRVLAGVIVVILLILGVASYLFARSMFRPLDALSTELRTIGDGNLDIEIATARRRDEIGAIGKSVVYMRDRMREGEQLKASQSARERAEHEALARREALAKEFVEHMQRLATGFAGSSREVADAAKSLSATAEETTRQAQAVSGAAEEASSNVETVAASSEEMAASIREINGQVASSVQITETAYTEAESSNVRISELAKAASDIGDVIDLIKSIAEQTNLLALNATIEAARAGEAGKGFAVVAAEVKQLAHQTAKATEDIRSKVEEIQQATQSSVESMGGIARTIATVKQIAEAISGSVEQQSAATGEIAHNCQRAATGTHQVMHNIGGVGQAASMTGAASTQLMTLSSGLSEQAHELRAAVDSFVTSFAAA</sequence>
<dbReference type="Proteomes" id="UP001241747">
    <property type="component" value="Unassembled WGS sequence"/>
</dbReference>
<organism evidence="14 15">
    <name type="scientific">Xanthobacter agilis</name>
    <dbReference type="NCBI Taxonomy" id="47492"/>
    <lineage>
        <taxon>Bacteria</taxon>
        <taxon>Pseudomonadati</taxon>
        <taxon>Pseudomonadota</taxon>
        <taxon>Alphaproteobacteria</taxon>
        <taxon>Hyphomicrobiales</taxon>
        <taxon>Xanthobacteraceae</taxon>
        <taxon>Xanthobacter</taxon>
    </lineage>
</organism>
<reference evidence="14 15" key="1">
    <citation type="submission" date="2023-07" db="EMBL/GenBank/DDBJ databases">
        <title>Genomic Encyclopedia of Type Strains, Phase IV (KMG-IV): sequencing the most valuable type-strain genomes for metagenomic binning, comparative biology and taxonomic classification.</title>
        <authorList>
            <person name="Goeker M."/>
        </authorList>
    </citation>
    <scope>NUCLEOTIDE SEQUENCE [LARGE SCALE GENOMIC DNA]</scope>
    <source>
        <strain evidence="14 15">DSM 3770</strain>
    </source>
</reference>
<evidence type="ECO:0000256" key="6">
    <source>
        <dbReference type="ARBA" id="ARBA00023136"/>
    </source>
</evidence>
<dbReference type="InterPro" id="IPR000727">
    <property type="entry name" value="T_SNARE_dom"/>
</dbReference>
<keyword evidence="4 10" id="KW-0812">Transmembrane</keyword>
<dbReference type="PROSITE" id="PS50885">
    <property type="entry name" value="HAMP"/>
    <property type="match status" value="1"/>
</dbReference>
<keyword evidence="15" id="KW-1185">Reference proteome</keyword>
<keyword evidence="5 10" id="KW-1133">Transmembrane helix</keyword>
<name>A0ABU0LBJ9_XANAG</name>
<evidence type="ECO:0000256" key="4">
    <source>
        <dbReference type="ARBA" id="ARBA00022692"/>
    </source>
</evidence>
<dbReference type="CDD" id="cd06225">
    <property type="entry name" value="HAMP"/>
    <property type="match status" value="1"/>
</dbReference>
<evidence type="ECO:0000259" key="12">
    <source>
        <dbReference type="PROSITE" id="PS50192"/>
    </source>
</evidence>
<evidence type="ECO:0000256" key="3">
    <source>
        <dbReference type="ARBA" id="ARBA00022519"/>
    </source>
</evidence>
<dbReference type="EMBL" id="JAUSVY010000002">
    <property type="protein sequence ID" value="MDQ0504522.1"/>
    <property type="molecule type" value="Genomic_DNA"/>
</dbReference>
<dbReference type="Pfam" id="PF17200">
    <property type="entry name" value="sCache_2"/>
    <property type="match status" value="1"/>
</dbReference>
<evidence type="ECO:0000256" key="1">
    <source>
        <dbReference type="ARBA" id="ARBA00004429"/>
    </source>
</evidence>
<dbReference type="Pfam" id="PF00015">
    <property type="entry name" value="MCPsignal"/>
    <property type="match status" value="1"/>
</dbReference>
<proteinExistence type="inferred from homology"/>
<dbReference type="SMART" id="SM01049">
    <property type="entry name" value="Cache_2"/>
    <property type="match status" value="1"/>
</dbReference>
<dbReference type="Pfam" id="PF00672">
    <property type="entry name" value="HAMP"/>
    <property type="match status" value="1"/>
</dbReference>
<dbReference type="PROSITE" id="PS50111">
    <property type="entry name" value="CHEMOTAXIS_TRANSDUC_2"/>
    <property type="match status" value="1"/>
</dbReference>
<accession>A0ABU0LBJ9</accession>
<feature type="domain" description="Methyl-accepting transducer" evidence="11">
    <location>
        <begin position="267"/>
        <end position="503"/>
    </location>
</feature>
<dbReference type="SMART" id="SM00283">
    <property type="entry name" value="MA"/>
    <property type="match status" value="1"/>
</dbReference>
<evidence type="ECO:0000256" key="10">
    <source>
        <dbReference type="SAM" id="Phobius"/>
    </source>
</evidence>
<feature type="domain" description="T-SNARE coiled-coil homology" evidence="12">
    <location>
        <begin position="419"/>
        <end position="481"/>
    </location>
</feature>
<dbReference type="SMART" id="SM00304">
    <property type="entry name" value="HAMP"/>
    <property type="match status" value="1"/>
</dbReference>
<comment type="similarity">
    <text evidence="8">Belongs to the methyl-accepting chemotaxis (MCP) protein family.</text>
</comment>
<dbReference type="Gene3D" id="3.30.450.20">
    <property type="entry name" value="PAS domain"/>
    <property type="match status" value="1"/>
</dbReference>
<evidence type="ECO:0000313" key="14">
    <source>
        <dbReference type="EMBL" id="MDQ0504522.1"/>
    </source>
</evidence>
<evidence type="ECO:0000256" key="2">
    <source>
        <dbReference type="ARBA" id="ARBA00022475"/>
    </source>
</evidence>
<dbReference type="InterPro" id="IPR033480">
    <property type="entry name" value="sCache_2"/>
</dbReference>
<comment type="caution">
    <text evidence="14">The sequence shown here is derived from an EMBL/GenBank/DDBJ whole genome shotgun (WGS) entry which is preliminary data.</text>
</comment>
<evidence type="ECO:0000256" key="7">
    <source>
        <dbReference type="ARBA" id="ARBA00023224"/>
    </source>
</evidence>
<dbReference type="InterPro" id="IPR004090">
    <property type="entry name" value="Chemotax_Me-accpt_rcpt"/>
</dbReference>
<keyword evidence="2" id="KW-1003">Cell membrane</keyword>
<dbReference type="PANTHER" id="PTHR32089">
    <property type="entry name" value="METHYL-ACCEPTING CHEMOTAXIS PROTEIN MCPB"/>
    <property type="match status" value="1"/>
</dbReference>
<dbReference type="SUPFAM" id="SSF58104">
    <property type="entry name" value="Methyl-accepting chemotaxis protein (MCP) signaling domain"/>
    <property type="match status" value="1"/>
</dbReference>
<gene>
    <name evidence="14" type="ORF">QOZ94_001296</name>
</gene>
<dbReference type="InterPro" id="IPR004089">
    <property type="entry name" value="MCPsignal_dom"/>
</dbReference>
<dbReference type="Gene3D" id="6.10.340.10">
    <property type="match status" value="1"/>
</dbReference>
<dbReference type="PANTHER" id="PTHR32089:SF112">
    <property type="entry name" value="LYSOZYME-LIKE PROTEIN-RELATED"/>
    <property type="match status" value="1"/>
</dbReference>
<evidence type="ECO:0000256" key="5">
    <source>
        <dbReference type="ARBA" id="ARBA00022989"/>
    </source>
</evidence>
<evidence type="ECO:0000259" key="11">
    <source>
        <dbReference type="PROSITE" id="PS50111"/>
    </source>
</evidence>
<evidence type="ECO:0000259" key="13">
    <source>
        <dbReference type="PROSITE" id="PS50885"/>
    </source>
</evidence>
<evidence type="ECO:0000256" key="9">
    <source>
        <dbReference type="PROSITE-ProRule" id="PRU00284"/>
    </source>
</evidence>
<keyword evidence="6 10" id="KW-0472">Membrane</keyword>
<feature type="transmembrane region" description="Helical" evidence="10">
    <location>
        <begin position="153"/>
        <end position="173"/>
    </location>
</feature>
<keyword evidence="3" id="KW-0997">Cell inner membrane</keyword>
<comment type="subcellular location">
    <subcellularLocation>
        <location evidence="1">Cell inner membrane</location>
        <topology evidence="1">Multi-pass membrane protein</topology>
    </subcellularLocation>
</comment>
<protein>
    <submittedName>
        <fullName evidence="14">Methyl-accepting chemotaxis protein</fullName>
    </submittedName>
</protein>
<dbReference type="Gene3D" id="1.10.287.950">
    <property type="entry name" value="Methyl-accepting chemotaxis protein"/>
    <property type="match status" value="1"/>
</dbReference>
<dbReference type="InterPro" id="IPR003660">
    <property type="entry name" value="HAMP_dom"/>
</dbReference>
<keyword evidence="7 9" id="KW-0807">Transducer</keyword>
<dbReference type="PRINTS" id="PR00260">
    <property type="entry name" value="CHEMTRNSDUCR"/>
</dbReference>
<dbReference type="PROSITE" id="PS50192">
    <property type="entry name" value="T_SNARE"/>
    <property type="match status" value="1"/>
</dbReference>
<dbReference type="RefSeq" id="WP_237345000.1">
    <property type="nucleotide sequence ID" value="NZ_JABWGX010000007.1"/>
</dbReference>
<feature type="domain" description="HAMP" evidence="13">
    <location>
        <begin position="174"/>
        <end position="227"/>
    </location>
</feature>